<name>A0A934RC13_9BACT</name>
<reference evidence="1" key="1">
    <citation type="submission" date="2021-01" db="EMBL/GenBank/DDBJ databases">
        <title>Modified the classification status of verrucomicrobia.</title>
        <authorList>
            <person name="Feng X."/>
        </authorList>
    </citation>
    <scope>NUCLEOTIDE SEQUENCE</scope>
    <source>
        <strain evidence="1">KCTC 22201</strain>
    </source>
</reference>
<evidence type="ECO:0000313" key="2">
    <source>
        <dbReference type="Proteomes" id="UP000658278"/>
    </source>
</evidence>
<protein>
    <submittedName>
        <fullName evidence="1">Uncharacterized protein</fullName>
    </submittedName>
</protein>
<sequence length="100" mass="11254">MTTEEIQHYIHAAVQSEFDGFTAESMEMMTSEGGDGRFLGKVHAMRYLGIAEYPEIYLAIGTTKLGVQIVRFGMSECLNPQESDLDFLLQKELSIIKDDD</sequence>
<organism evidence="1 2">
    <name type="scientific">Haloferula rosea</name>
    <dbReference type="NCBI Taxonomy" id="490093"/>
    <lineage>
        <taxon>Bacteria</taxon>
        <taxon>Pseudomonadati</taxon>
        <taxon>Verrucomicrobiota</taxon>
        <taxon>Verrucomicrobiia</taxon>
        <taxon>Verrucomicrobiales</taxon>
        <taxon>Verrucomicrobiaceae</taxon>
        <taxon>Haloferula</taxon>
    </lineage>
</organism>
<proteinExistence type="predicted"/>
<accession>A0A934RC13</accession>
<evidence type="ECO:0000313" key="1">
    <source>
        <dbReference type="EMBL" id="MBK1826226.1"/>
    </source>
</evidence>
<dbReference type="EMBL" id="JAENII010000002">
    <property type="protein sequence ID" value="MBK1826226.1"/>
    <property type="molecule type" value="Genomic_DNA"/>
</dbReference>
<dbReference type="Proteomes" id="UP000658278">
    <property type="component" value="Unassembled WGS sequence"/>
</dbReference>
<dbReference type="AlphaFoldDB" id="A0A934RC13"/>
<gene>
    <name evidence="1" type="ORF">JIN81_04295</name>
</gene>
<comment type="caution">
    <text evidence="1">The sequence shown here is derived from an EMBL/GenBank/DDBJ whole genome shotgun (WGS) entry which is preliminary data.</text>
</comment>
<keyword evidence="2" id="KW-1185">Reference proteome</keyword>
<dbReference type="RefSeq" id="WP_200276797.1">
    <property type="nucleotide sequence ID" value="NZ_JAENII010000002.1"/>
</dbReference>